<name>A0ABU1WRA1_9BURK</name>
<reference evidence="1 2" key="1">
    <citation type="submission" date="2023-07" db="EMBL/GenBank/DDBJ databases">
        <title>Sorghum-associated microbial communities from plants grown in Nebraska, USA.</title>
        <authorList>
            <person name="Schachtman D."/>
        </authorList>
    </citation>
    <scope>NUCLEOTIDE SEQUENCE [LARGE SCALE GENOMIC DNA]</scope>
    <source>
        <strain evidence="1 2">4249</strain>
    </source>
</reference>
<dbReference type="Proteomes" id="UP001265700">
    <property type="component" value="Unassembled WGS sequence"/>
</dbReference>
<proteinExistence type="predicted"/>
<accession>A0ABU1WRA1</accession>
<gene>
    <name evidence="1" type="ORF">J2W49_003545</name>
</gene>
<dbReference type="RefSeq" id="WP_310319197.1">
    <property type="nucleotide sequence ID" value="NZ_JAVDWU010000008.1"/>
</dbReference>
<evidence type="ECO:0000313" key="1">
    <source>
        <dbReference type="EMBL" id="MDR7151569.1"/>
    </source>
</evidence>
<organism evidence="1 2">
    <name type="scientific">Hydrogenophaga palleronii</name>
    <dbReference type="NCBI Taxonomy" id="65655"/>
    <lineage>
        <taxon>Bacteria</taxon>
        <taxon>Pseudomonadati</taxon>
        <taxon>Pseudomonadota</taxon>
        <taxon>Betaproteobacteria</taxon>
        <taxon>Burkholderiales</taxon>
        <taxon>Comamonadaceae</taxon>
        <taxon>Hydrogenophaga</taxon>
    </lineage>
</organism>
<comment type="caution">
    <text evidence="1">The sequence shown here is derived from an EMBL/GenBank/DDBJ whole genome shotgun (WGS) entry which is preliminary data.</text>
</comment>
<dbReference type="EMBL" id="JAVDWU010000008">
    <property type="protein sequence ID" value="MDR7151569.1"/>
    <property type="molecule type" value="Genomic_DNA"/>
</dbReference>
<evidence type="ECO:0000313" key="2">
    <source>
        <dbReference type="Proteomes" id="UP001265700"/>
    </source>
</evidence>
<sequence>MSESLKLVASPWNESEGTCACCGKRSKTIWGDISADEVAVAAYFVQWTVDAPEHMPNFDFVIGRWGDGASVEDRFLVSLVFKPGRDGGSFMVIDGKERWKKHSKSCARAMQRAEVVGTDLAADVFALVDTLWLTDGRMAEVRELNNAE</sequence>
<keyword evidence="2" id="KW-1185">Reference proteome</keyword>
<protein>
    <submittedName>
        <fullName evidence="1">Uncharacterized protein</fullName>
    </submittedName>
</protein>